<evidence type="ECO:0000313" key="3">
    <source>
        <dbReference type="Proteomes" id="UP001219525"/>
    </source>
</evidence>
<keyword evidence="1" id="KW-0472">Membrane</keyword>
<keyword evidence="1" id="KW-0812">Transmembrane</keyword>
<comment type="caution">
    <text evidence="2">The sequence shown here is derived from an EMBL/GenBank/DDBJ whole genome shotgun (WGS) entry which is preliminary data.</text>
</comment>
<feature type="transmembrane region" description="Helical" evidence="1">
    <location>
        <begin position="193"/>
        <end position="216"/>
    </location>
</feature>
<sequence>MNRSKILVFYVAPVVALTSFLLFLFAYIAPVKTLHTGVAMLTVHVTQNSSDPVDGPSASVYIGALGSCSRATNDTVSCTSPSLNPVYDLSSLPTTAPRRLLSAPPLAAALFGLALTHSIVFFLFFTLVSYRHKLGEKSAATLDTPAVQGLLVWIGVTGFVFGIESFVTLRIWFGKAANDFNLSTVVDGPQLTATVGNVFIMLWVAYGFYGVLLVIAMMKYNVKTSQWTDF</sequence>
<organism evidence="2 3">
    <name type="scientific">Mycena pura</name>
    <dbReference type="NCBI Taxonomy" id="153505"/>
    <lineage>
        <taxon>Eukaryota</taxon>
        <taxon>Fungi</taxon>
        <taxon>Dikarya</taxon>
        <taxon>Basidiomycota</taxon>
        <taxon>Agaricomycotina</taxon>
        <taxon>Agaricomycetes</taxon>
        <taxon>Agaricomycetidae</taxon>
        <taxon>Agaricales</taxon>
        <taxon>Marasmiineae</taxon>
        <taxon>Mycenaceae</taxon>
        <taxon>Mycena</taxon>
    </lineage>
</organism>
<feature type="transmembrane region" description="Helical" evidence="1">
    <location>
        <begin position="7"/>
        <end position="29"/>
    </location>
</feature>
<reference evidence="2" key="1">
    <citation type="submission" date="2023-03" db="EMBL/GenBank/DDBJ databases">
        <title>Massive genome expansion in bonnet fungi (Mycena s.s.) driven by repeated elements and novel gene families across ecological guilds.</title>
        <authorList>
            <consortium name="Lawrence Berkeley National Laboratory"/>
            <person name="Harder C.B."/>
            <person name="Miyauchi S."/>
            <person name="Viragh M."/>
            <person name="Kuo A."/>
            <person name="Thoen E."/>
            <person name="Andreopoulos B."/>
            <person name="Lu D."/>
            <person name="Skrede I."/>
            <person name="Drula E."/>
            <person name="Henrissat B."/>
            <person name="Morin E."/>
            <person name="Kohler A."/>
            <person name="Barry K."/>
            <person name="LaButti K."/>
            <person name="Morin E."/>
            <person name="Salamov A."/>
            <person name="Lipzen A."/>
            <person name="Mereny Z."/>
            <person name="Hegedus B."/>
            <person name="Baldrian P."/>
            <person name="Stursova M."/>
            <person name="Weitz H."/>
            <person name="Taylor A."/>
            <person name="Grigoriev I.V."/>
            <person name="Nagy L.G."/>
            <person name="Martin F."/>
            <person name="Kauserud H."/>
        </authorList>
    </citation>
    <scope>NUCLEOTIDE SEQUENCE</scope>
    <source>
        <strain evidence="2">9144</strain>
    </source>
</reference>
<feature type="transmembrane region" description="Helical" evidence="1">
    <location>
        <begin position="106"/>
        <end position="130"/>
    </location>
</feature>
<feature type="transmembrane region" description="Helical" evidence="1">
    <location>
        <begin position="150"/>
        <end position="173"/>
    </location>
</feature>
<keyword evidence="3" id="KW-1185">Reference proteome</keyword>
<name>A0AAD6VER4_9AGAR</name>
<evidence type="ECO:0000256" key="1">
    <source>
        <dbReference type="SAM" id="Phobius"/>
    </source>
</evidence>
<dbReference type="EMBL" id="JARJCW010000036">
    <property type="protein sequence ID" value="KAJ7207590.1"/>
    <property type="molecule type" value="Genomic_DNA"/>
</dbReference>
<evidence type="ECO:0000313" key="2">
    <source>
        <dbReference type="EMBL" id="KAJ7207590.1"/>
    </source>
</evidence>
<proteinExistence type="predicted"/>
<keyword evidence="1" id="KW-1133">Transmembrane helix</keyword>
<accession>A0AAD6VER4</accession>
<protein>
    <submittedName>
        <fullName evidence="2">Uncharacterized protein</fullName>
    </submittedName>
</protein>
<dbReference type="Proteomes" id="UP001219525">
    <property type="component" value="Unassembled WGS sequence"/>
</dbReference>
<dbReference type="AlphaFoldDB" id="A0AAD6VER4"/>
<gene>
    <name evidence="2" type="ORF">GGX14DRAFT_698211</name>
</gene>